<dbReference type="InterPro" id="IPR058031">
    <property type="entry name" value="AAA_lid_NorR"/>
</dbReference>
<reference evidence="10" key="1">
    <citation type="journal article" date="2019" name="Int. J. Syst. Evol. Microbiol.">
        <title>The Global Catalogue of Microorganisms (GCM) 10K type strain sequencing project: providing services to taxonomists for standard genome sequencing and annotation.</title>
        <authorList>
            <consortium name="The Broad Institute Genomics Platform"/>
            <consortium name="The Broad Institute Genome Sequencing Center for Infectious Disease"/>
            <person name="Wu L."/>
            <person name="Ma J."/>
        </authorList>
    </citation>
    <scope>NUCLEOTIDE SEQUENCE [LARGE SCALE GENOMIC DNA]</scope>
    <source>
        <strain evidence="10">WYCCWR 12678</strain>
    </source>
</reference>
<keyword evidence="5" id="KW-0804">Transcription</keyword>
<gene>
    <name evidence="9" type="ORF">ACFO8Q_02440</name>
</gene>
<dbReference type="InterPro" id="IPR003593">
    <property type="entry name" value="AAA+_ATPase"/>
</dbReference>
<keyword evidence="1" id="KW-0547">Nucleotide-binding</keyword>
<feature type="modified residue" description="4-aspartylphosphate" evidence="6">
    <location>
        <position position="52"/>
    </location>
</feature>
<evidence type="ECO:0000259" key="7">
    <source>
        <dbReference type="PROSITE" id="PS50045"/>
    </source>
</evidence>
<dbReference type="SMART" id="SM00382">
    <property type="entry name" value="AAA"/>
    <property type="match status" value="1"/>
</dbReference>
<dbReference type="PROSITE" id="PS00676">
    <property type="entry name" value="SIGMA54_INTERACT_2"/>
    <property type="match status" value="1"/>
</dbReference>
<dbReference type="SUPFAM" id="SSF52540">
    <property type="entry name" value="P-loop containing nucleoside triphosphate hydrolases"/>
    <property type="match status" value="1"/>
</dbReference>
<dbReference type="Gene3D" id="1.10.8.60">
    <property type="match status" value="1"/>
</dbReference>
<name>A0ABV9PW49_9BACL</name>
<dbReference type="PROSITE" id="PS00675">
    <property type="entry name" value="SIGMA54_INTERACT_1"/>
    <property type="match status" value="1"/>
</dbReference>
<evidence type="ECO:0000256" key="1">
    <source>
        <dbReference type="ARBA" id="ARBA00022741"/>
    </source>
</evidence>
<dbReference type="InterPro" id="IPR025944">
    <property type="entry name" value="Sigma_54_int_dom_CS"/>
</dbReference>
<dbReference type="Pfam" id="PF02954">
    <property type="entry name" value="HTH_8"/>
    <property type="match status" value="1"/>
</dbReference>
<dbReference type="PROSITE" id="PS50045">
    <property type="entry name" value="SIGMA54_INTERACT_4"/>
    <property type="match status" value="1"/>
</dbReference>
<dbReference type="PRINTS" id="PR01590">
    <property type="entry name" value="HTHFIS"/>
</dbReference>
<dbReference type="Proteomes" id="UP001596002">
    <property type="component" value="Unassembled WGS sequence"/>
</dbReference>
<dbReference type="Gene3D" id="3.40.50.2300">
    <property type="match status" value="1"/>
</dbReference>
<dbReference type="InterPro" id="IPR025662">
    <property type="entry name" value="Sigma_54_int_dom_ATP-bd_1"/>
</dbReference>
<dbReference type="InterPro" id="IPR025943">
    <property type="entry name" value="Sigma_54_int_dom_ATP-bd_2"/>
</dbReference>
<dbReference type="Gene3D" id="3.40.50.300">
    <property type="entry name" value="P-loop containing nucleotide triphosphate hydrolases"/>
    <property type="match status" value="1"/>
</dbReference>
<keyword evidence="6" id="KW-0597">Phosphoprotein</keyword>
<sequence length="454" mass="51459">MRSILLVDDEVKLVRILSSSLAKKGYTVYTAANGQEARKKIAEKEIDIVFLDLMLPDTTGLELLQEFMALYPQKVFILMTAYGDVESAVTAMKAGAFDYIVKPAKLDEILIVIEKAYEWLKMKEENQILKDKLKDVEFTKGLIGSSSSMKRILQLVERVANTNATIILEGESGTGKSMIARMIHDLSGRSKAPFISVNCAAIPEQLLESELFGYEKGAFTGANASRQGKFEAADGGTIFLDEIGEIPSSLQAKLLHITQEKSFIRLGSNTTKHVDVRIISATNRDLKKMVDQGVFREDLYYRLNIVDISIPPLRERRDDIPVLVEEFLNRHRRRDNKNYQISSEIMKVLIDYPWPGNVRELENALERAVVLCHDEKLSIEDFPRELREIKHEAYIPGVFSYNNTKPLPEQLEEIEKQMILQALEESHGQAASAARKLGISRQSLLYKMNKYLIN</sequence>
<dbReference type="PROSITE" id="PS50110">
    <property type="entry name" value="RESPONSE_REGULATORY"/>
    <property type="match status" value="1"/>
</dbReference>
<dbReference type="SMART" id="SM00448">
    <property type="entry name" value="REC"/>
    <property type="match status" value="1"/>
</dbReference>
<evidence type="ECO:0000259" key="8">
    <source>
        <dbReference type="PROSITE" id="PS50110"/>
    </source>
</evidence>
<dbReference type="InterPro" id="IPR001789">
    <property type="entry name" value="Sig_transdc_resp-reg_receiver"/>
</dbReference>
<dbReference type="Pfam" id="PF00158">
    <property type="entry name" value="Sigma54_activat"/>
    <property type="match status" value="1"/>
</dbReference>
<feature type="domain" description="Response regulatory" evidence="8">
    <location>
        <begin position="3"/>
        <end position="117"/>
    </location>
</feature>
<accession>A0ABV9PW49</accession>
<proteinExistence type="predicted"/>
<dbReference type="InterPro" id="IPR011006">
    <property type="entry name" value="CheY-like_superfamily"/>
</dbReference>
<protein>
    <submittedName>
        <fullName evidence="9">Sigma-54-dependent transcriptional regulator</fullName>
    </submittedName>
</protein>
<dbReference type="Pfam" id="PF25601">
    <property type="entry name" value="AAA_lid_14"/>
    <property type="match status" value="1"/>
</dbReference>
<keyword evidence="3" id="KW-0805">Transcription regulation</keyword>
<dbReference type="EMBL" id="JBHSHC010000014">
    <property type="protein sequence ID" value="MFC4766260.1"/>
    <property type="molecule type" value="Genomic_DNA"/>
</dbReference>
<dbReference type="SUPFAM" id="SSF52172">
    <property type="entry name" value="CheY-like"/>
    <property type="match status" value="1"/>
</dbReference>
<keyword evidence="4" id="KW-0238">DNA-binding</keyword>
<dbReference type="InterPro" id="IPR002197">
    <property type="entry name" value="HTH_Fis"/>
</dbReference>
<comment type="caution">
    <text evidence="9">The sequence shown here is derived from an EMBL/GenBank/DDBJ whole genome shotgun (WGS) entry which is preliminary data.</text>
</comment>
<dbReference type="Gene3D" id="1.10.10.60">
    <property type="entry name" value="Homeodomain-like"/>
    <property type="match status" value="1"/>
</dbReference>
<dbReference type="PANTHER" id="PTHR32071">
    <property type="entry name" value="TRANSCRIPTIONAL REGULATORY PROTEIN"/>
    <property type="match status" value="1"/>
</dbReference>
<feature type="domain" description="Sigma-54 factor interaction" evidence="7">
    <location>
        <begin position="142"/>
        <end position="370"/>
    </location>
</feature>
<evidence type="ECO:0000313" key="10">
    <source>
        <dbReference type="Proteomes" id="UP001596002"/>
    </source>
</evidence>
<dbReference type="PROSITE" id="PS00688">
    <property type="entry name" value="SIGMA54_INTERACT_3"/>
    <property type="match status" value="1"/>
</dbReference>
<dbReference type="Pfam" id="PF00072">
    <property type="entry name" value="Response_reg"/>
    <property type="match status" value="1"/>
</dbReference>
<dbReference type="InterPro" id="IPR027417">
    <property type="entry name" value="P-loop_NTPase"/>
</dbReference>
<dbReference type="CDD" id="cd00009">
    <property type="entry name" value="AAA"/>
    <property type="match status" value="1"/>
</dbReference>
<keyword evidence="10" id="KW-1185">Reference proteome</keyword>
<keyword evidence="2" id="KW-0067">ATP-binding</keyword>
<evidence type="ECO:0000256" key="3">
    <source>
        <dbReference type="ARBA" id="ARBA00023015"/>
    </source>
</evidence>
<evidence type="ECO:0000256" key="2">
    <source>
        <dbReference type="ARBA" id="ARBA00022840"/>
    </source>
</evidence>
<dbReference type="RefSeq" id="WP_380024056.1">
    <property type="nucleotide sequence ID" value="NZ_JBHSHC010000014.1"/>
</dbReference>
<evidence type="ECO:0000256" key="6">
    <source>
        <dbReference type="PROSITE-ProRule" id="PRU00169"/>
    </source>
</evidence>
<dbReference type="InterPro" id="IPR009057">
    <property type="entry name" value="Homeodomain-like_sf"/>
</dbReference>
<organism evidence="9 10">
    <name type="scientific">Effusibacillus consociatus</name>
    <dbReference type="NCBI Taxonomy" id="1117041"/>
    <lineage>
        <taxon>Bacteria</taxon>
        <taxon>Bacillati</taxon>
        <taxon>Bacillota</taxon>
        <taxon>Bacilli</taxon>
        <taxon>Bacillales</taxon>
        <taxon>Alicyclobacillaceae</taxon>
        <taxon>Effusibacillus</taxon>
    </lineage>
</organism>
<dbReference type="SUPFAM" id="SSF46689">
    <property type="entry name" value="Homeodomain-like"/>
    <property type="match status" value="1"/>
</dbReference>
<evidence type="ECO:0000313" key="9">
    <source>
        <dbReference type="EMBL" id="MFC4766260.1"/>
    </source>
</evidence>
<dbReference type="InterPro" id="IPR002078">
    <property type="entry name" value="Sigma_54_int"/>
</dbReference>
<evidence type="ECO:0000256" key="4">
    <source>
        <dbReference type="ARBA" id="ARBA00023125"/>
    </source>
</evidence>
<evidence type="ECO:0000256" key="5">
    <source>
        <dbReference type="ARBA" id="ARBA00023163"/>
    </source>
</evidence>